<comment type="caution">
    <text evidence="2">The sequence shown here is derived from an EMBL/GenBank/DDBJ whole genome shotgun (WGS) entry which is preliminary data.</text>
</comment>
<feature type="transmembrane region" description="Helical" evidence="1">
    <location>
        <begin position="375"/>
        <end position="398"/>
    </location>
</feature>
<name>A0AA41QLJ4_9HYPH</name>
<sequence>MNELPTTDIRLAGFERDPRWQDVFDESHRRPPLPMPLPGVLTHLVFRTDDIGSDRHYEHVHALLFAWQAKVDLDRPDQVLAHTDAFAIKWERHTEFCSITVLSREPGTEDVPPPEPDFPASWRETAPAPLLLALRVTARGTTEDLARLLVERQQRGPEHMGSLVNSGEALVETDFRPGPDGFTRISILTTDLSTSRVGRLAQRLTEIETYRLLALYSWPDVQWAGPKLNDIDRGLMDLTEELADLKPGTDSSFLIRLTALAGELERVTAQTHFRLNASSAYYDLVQRRLEDLREDRVSGAQRLSSFINRRLNPAARTYRSILNRQREMSDRVARTSQLLRSRVDVELAEQNQAILKSMNHRAEQSYLLQQTVEGLSVVAVSYYALGILSYVLGILTAYDHSIDPKLWAGMLAPVVVLLTWLGIRHLRERVHKGGH</sequence>
<feature type="transmembrane region" description="Helical" evidence="1">
    <location>
        <begin position="404"/>
        <end position="423"/>
    </location>
</feature>
<evidence type="ECO:0000313" key="3">
    <source>
        <dbReference type="Proteomes" id="UP001156140"/>
    </source>
</evidence>
<keyword evidence="1" id="KW-0472">Membrane</keyword>
<evidence type="ECO:0000256" key="1">
    <source>
        <dbReference type="SAM" id="Phobius"/>
    </source>
</evidence>
<protein>
    <submittedName>
        <fullName evidence="2">DUF3422 domain-containing protein</fullName>
    </submittedName>
</protein>
<organism evidence="2 3">
    <name type="scientific">Paradevosia shaoguanensis</name>
    <dbReference type="NCBI Taxonomy" id="1335043"/>
    <lineage>
        <taxon>Bacteria</taxon>
        <taxon>Pseudomonadati</taxon>
        <taxon>Pseudomonadota</taxon>
        <taxon>Alphaproteobacteria</taxon>
        <taxon>Hyphomicrobiales</taxon>
        <taxon>Devosiaceae</taxon>
        <taxon>Paradevosia</taxon>
    </lineage>
</organism>
<reference evidence="2" key="1">
    <citation type="submission" date="2022-03" db="EMBL/GenBank/DDBJ databases">
        <title>The complete genome sequence of a Methyloterrigena soli.</title>
        <authorList>
            <person name="Zi Z."/>
        </authorList>
    </citation>
    <scope>NUCLEOTIDE SEQUENCE</scope>
    <source>
        <strain evidence="2">M48</strain>
    </source>
</reference>
<dbReference type="RefSeq" id="WP_281735073.1">
    <property type="nucleotide sequence ID" value="NZ_JAKETQ010000001.1"/>
</dbReference>
<dbReference type="AlphaFoldDB" id="A0AA41QLJ4"/>
<keyword evidence="1" id="KW-0812">Transmembrane</keyword>
<keyword evidence="3" id="KW-1185">Reference proteome</keyword>
<keyword evidence="1" id="KW-1133">Transmembrane helix</keyword>
<gene>
    <name evidence="2" type="ORF">ML536_04205</name>
</gene>
<dbReference type="EMBL" id="JALAZD010000001">
    <property type="protein sequence ID" value="MCI0126024.1"/>
    <property type="molecule type" value="Genomic_DNA"/>
</dbReference>
<evidence type="ECO:0000313" key="2">
    <source>
        <dbReference type="EMBL" id="MCI0126024.1"/>
    </source>
</evidence>
<proteinExistence type="predicted"/>
<dbReference type="Pfam" id="PF11902">
    <property type="entry name" value="DUF3422"/>
    <property type="match status" value="1"/>
</dbReference>
<accession>A0AA41QLJ4</accession>
<dbReference type="Proteomes" id="UP001156140">
    <property type="component" value="Unassembled WGS sequence"/>
</dbReference>
<dbReference type="InterPro" id="IPR021830">
    <property type="entry name" value="DUF3422"/>
</dbReference>